<dbReference type="GeneID" id="14883322"/>
<dbReference type="RefSeq" id="XP_004183700.1">
    <property type="nucleotide sequence ID" value="XM_004183652.1"/>
</dbReference>
<dbReference type="Proteomes" id="UP000014680">
    <property type="component" value="Unassembled WGS sequence"/>
</dbReference>
<evidence type="ECO:0000313" key="3">
    <source>
        <dbReference type="Proteomes" id="UP000014680"/>
    </source>
</evidence>
<organism evidence="2 3">
    <name type="scientific">Entamoeba invadens IP1</name>
    <dbReference type="NCBI Taxonomy" id="370355"/>
    <lineage>
        <taxon>Eukaryota</taxon>
        <taxon>Amoebozoa</taxon>
        <taxon>Evosea</taxon>
        <taxon>Archamoebae</taxon>
        <taxon>Mastigamoebida</taxon>
        <taxon>Entamoebidae</taxon>
        <taxon>Entamoeba</taxon>
    </lineage>
</organism>
<feature type="region of interest" description="Disordered" evidence="1">
    <location>
        <begin position="103"/>
        <end position="130"/>
    </location>
</feature>
<reference evidence="2 3" key="1">
    <citation type="submission" date="2012-10" db="EMBL/GenBank/DDBJ databases">
        <authorList>
            <person name="Zafar N."/>
            <person name="Inman J."/>
            <person name="Hall N."/>
            <person name="Lorenzi H."/>
            <person name="Caler E."/>
        </authorList>
    </citation>
    <scope>NUCLEOTIDE SEQUENCE [LARGE SCALE GENOMIC DNA]</scope>
    <source>
        <strain evidence="2 3">IP1</strain>
    </source>
</reference>
<gene>
    <name evidence="2" type="ORF">EIN_278540</name>
</gene>
<protein>
    <submittedName>
        <fullName evidence="2">Uncharacterized protein</fullName>
    </submittedName>
</protein>
<proteinExistence type="predicted"/>
<evidence type="ECO:0000256" key="1">
    <source>
        <dbReference type="SAM" id="MobiDB-lite"/>
    </source>
</evidence>
<dbReference type="EMBL" id="KB207139">
    <property type="protein sequence ID" value="ELP84354.1"/>
    <property type="molecule type" value="Genomic_DNA"/>
</dbReference>
<feature type="compositionally biased region" description="Basic and acidic residues" evidence="1">
    <location>
        <begin position="103"/>
        <end position="117"/>
    </location>
</feature>
<accession>A0A0A1TVE1</accession>
<dbReference type="KEGG" id="eiv:EIN_278540"/>
<keyword evidence="3" id="KW-1185">Reference proteome</keyword>
<evidence type="ECO:0000313" key="2">
    <source>
        <dbReference type="EMBL" id="ELP84354.1"/>
    </source>
</evidence>
<dbReference type="AlphaFoldDB" id="A0A0A1TVE1"/>
<name>A0A0A1TVE1_ENTIV</name>
<dbReference type="VEuPathDB" id="AmoebaDB:EIN_278540"/>
<sequence>MKRTGTEDDYIQLSTNMNKFNKLVRKIRGVSSNVKADSIFILSSPLTLLNKYTRLFTILGMKSAFTKDPGFNRARQIIALLIRKIGQNVEVPKQWTLFKSKNKNKDEEQLEDKRERGGSFSKSRLRLFSK</sequence>